<dbReference type="EMBL" id="JABANP010000013">
    <property type="protein sequence ID" value="KAF4696165.1"/>
    <property type="molecule type" value="Genomic_DNA"/>
</dbReference>
<evidence type="ECO:0000313" key="7">
    <source>
        <dbReference type="Proteomes" id="UP000553632"/>
    </source>
</evidence>
<dbReference type="InterPro" id="IPR027372">
    <property type="entry name" value="Phytase-like_dom"/>
</dbReference>
<comment type="caution">
    <text evidence="5">The sequence shown here is derived from an EMBL/GenBank/DDBJ whole genome shotgun (WGS) entry which is preliminary data.</text>
</comment>
<dbReference type="Proteomes" id="UP000574390">
    <property type="component" value="Unassembled WGS sequence"/>
</dbReference>
<dbReference type="EMBL" id="JABANO010024425">
    <property type="protein sequence ID" value="KAF4721916.1"/>
    <property type="molecule type" value="Genomic_DNA"/>
</dbReference>
<proteinExistence type="predicted"/>
<evidence type="ECO:0000256" key="1">
    <source>
        <dbReference type="SAM" id="SignalP"/>
    </source>
</evidence>
<evidence type="ECO:0000313" key="5">
    <source>
        <dbReference type="EMBL" id="KAF4721916.1"/>
    </source>
</evidence>
<keyword evidence="7" id="KW-1185">Reference proteome</keyword>
<sequence length="397" mass="42994">MSPSSALLVALLCTPAAGQSTVVHLNQWELPLRNGSREDTITSSKGTLKHMQTLRLQDVATNGSRFGGLSSIIVAPNGSGLLAISDRGAFEDMSLGSLTADGEYNVTEVRIYPMHDPQGYIIPFGTGGQGDAEGLTINGYYEGGGGGELYVSYEGDHRVLKFPNGVESRRSTRLNVSYLFAHCPSNGGLEAILKQRPTAGVDGLLLMLCEEPSNSSAPTTDPQGRIVLPGWAYNETSEDVKRFYLESDDLFHPTDMAELNGGDMMILFRRFVPTEGNGMRIGYVTKGELDQAMAVGGTLNPQIIAEVRTRDGYNIDNEEALAVREDPTTGRTFVYTLSDNNYNEVRQKTLLSTYEWVAAAGTTTPPPTTTAVPSLATSPTSYSLILFLIYIVPSTYY</sequence>
<dbReference type="AlphaFoldDB" id="A0A7J6RNV5"/>
<evidence type="ECO:0000313" key="6">
    <source>
        <dbReference type="Proteomes" id="UP000541610"/>
    </source>
</evidence>
<accession>A0A7J6RNV5</accession>
<feature type="chain" id="PRO_5033912044" description="Phytase-like domain-containing protein" evidence="1">
    <location>
        <begin position="19"/>
        <end position="397"/>
    </location>
</feature>
<dbReference type="Proteomes" id="UP000553632">
    <property type="component" value="Unassembled WGS sequence"/>
</dbReference>
<name>A0A7J6RNV5_PEROL</name>
<keyword evidence="1" id="KW-0732">Signal</keyword>
<organism evidence="5 7">
    <name type="scientific">Perkinsus olseni</name>
    <name type="common">Perkinsus atlanticus</name>
    <dbReference type="NCBI Taxonomy" id="32597"/>
    <lineage>
        <taxon>Eukaryota</taxon>
        <taxon>Sar</taxon>
        <taxon>Alveolata</taxon>
        <taxon>Perkinsozoa</taxon>
        <taxon>Perkinsea</taxon>
        <taxon>Perkinsida</taxon>
        <taxon>Perkinsidae</taxon>
        <taxon>Perkinsus</taxon>
    </lineage>
</organism>
<protein>
    <recommendedName>
        <fullName evidence="2">Phytase-like domain-containing protein</fullName>
    </recommendedName>
</protein>
<evidence type="ECO:0000313" key="3">
    <source>
        <dbReference type="EMBL" id="KAF4696165.1"/>
    </source>
</evidence>
<evidence type="ECO:0000313" key="4">
    <source>
        <dbReference type="EMBL" id="KAF4719375.1"/>
    </source>
</evidence>
<dbReference type="Pfam" id="PF13449">
    <property type="entry name" value="Phytase-like"/>
    <property type="match status" value="1"/>
</dbReference>
<dbReference type="Proteomes" id="UP000541610">
    <property type="component" value="Unassembled WGS sequence"/>
</dbReference>
<reference evidence="6 7" key="1">
    <citation type="submission" date="2020-04" db="EMBL/GenBank/DDBJ databases">
        <title>Perkinsus olseni comparative genomics.</title>
        <authorList>
            <person name="Bogema D.R."/>
        </authorList>
    </citation>
    <scope>NUCLEOTIDE SEQUENCE [LARGE SCALE GENOMIC DNA]</scope>
    <source>
        <strain evidence="3">00978-12</strain>
        <strain evidence="4">ATCC PRA-205</strain>
        <strain evidence="5 7">ATCC PRA-207</strain>
    </source>
</reference>
<feature type="signal peptide" evidence="1">
    <location>
        <begin position="1"/>
        <end position="18"/>
    </location>
</feature>
<dbReference type="OMA" id="ACLIWST"/>
<evidence type="ECO:0000259" key="2">
    <source>
        <dbReference type="Pfam" id="PF13449"/>
    </source>
</evidence>
<gene>
    <name evidence="3" type="ORF">FOZ60_001845</name>
    <name evidence="4" type="ORF">FOZ62_014866</name>
    <name evidence="5" type="ORF">FOZ63_002878</name>
</gene>
<dbReference type="EMBL" id="JABANM010022574">
    <property type="protein sequence ID" value="KAF4719375.1"/>
    <property type="molecule type" value="Genomic_DNA"/>
</dbReference>
<feature type="domain" description="Phytase-like" evidence="2">
    <location>
        <begin position="65"/>
        <end position="342"/>
    </location>
</feature>